<evidence type="ECO:0000256" key="1">
    <source>
        <dbReference type="SAM" id="SignalP"/>
    </source>
</evidence>
<dbReference type="SUPFAM" id="SSF63737">
    <property type="entry name" value="Leukotriene A4 hydrolase N-terminal domain"/>
    <property type="match status" value="1"/>
</dbReference>
<keyword evidence="2" id="KW-0645">Protease</keyword>
<gene>
    <name evidence="2" type="ORF">RF55_24920</name>
</gene>
<feature type="signal peptide" evidence="1">
    <location>
        <begin position="1"/>
        <end position="19"/>
    </location>
</feature>
<evidence type="ECO:0000313" key="3">
    <source>
        <dbReference type="Proteomes" id="UP000036403"/>
    </source>
</evidence>
<protein>
    <submittedName>
        <fullName evidence="2">Aminopeptidase n</fullName>
    </submittedName>
</protein>
<keyword evidence="2" id="KW-0378">Hydrolase</keyword>
<reference evidence="2 3" key="1">
    <citation type="submission" date="2015-04" db="EMBL/GenBank/DDBJ databases">
        <title>Lasius niger genome sequencing.</title>
        <authorList>
            <person name="Konorov E.A."/>
            <person name="Nikitin M.A."/>
            <person name="Kirill M.V."/>
            <person name="Chang P."/>
        </authorList>
    </citation>
    <scope>NUCLEOTIDE SEQUENCE [LARGE SCALE GENOMIC DNA]</scope>
    <source>
        <tissue evidence="2">Whole</tissue>
    </source>
</reference>
<dbReference type="InterPro" id="IPR042097">
    <property type="entry name" value="Aminopeptidase_N-like_N_sf"/>
</dbReference>
<dbReference type="AlphaFoldDB" id="A0A0J7JVI9"/>
<name>A0A0J7JVI9_LASNI</name>
<evidence type="ECO:0000313" key="2">
    <source>
        <dbReference type="EMBL" id="KMQ81871.1"/>
    </source>
</evidence>
<keyword evidence="2" id="KW-0031">Aminopeptidase</keyword>
<accession>A0A0J7JVI9</accession>
<keyword evidence="3" id="KW-1185">Reference proteome</keyword>
<keyword evidence="1" id="KW-0732">Signal</keyword>
<comment type="caution">
    <text evidence="2">The sequence shown here is derived from an EMBL/GenBank/DDBJ whole genome shotgun (WGS) entry which is preliminary data.</text>
</comment>
<dbReference type="GO" id="GO:0004177">
    <property type="term" value="F:aminopeptidase activity"/>
    <property type="evidence" value="ECO:0007669"/>
    <property type="project" value="UniProtKB-KW"/>
</dbReference>
<proteinExistence type="predicted"/>
<sequence>MIFLKLLLNSALIFIGGTALLTKENLENNSNSAIIYRLQDFIKPIHYRLNIELQQFVEEEEIKSFSGECTVFIKINHPTWNISLHAQQPQIEIKDTSLDQLNSKKYYVPKSDTYHYESHILVFHFSEEISSG</sequence>
<organism evidence="2 3">
    <name type="scientific">Lasius niger</name>
    <name type="common">Black garden ant</name>
    <dbReference type="NCBI Taxonomy" id="67767"/>
    <lineage>
        <taxon>Eukaryota</taxon>
        <taxon>Metazoa</taxon>
        <taxon>Ecdysozoa</taxon>
        <taxon>Arthropoda</taxon>
        <taxon>Hexapoda</taxon>
        <taxon>Insecta</taxon>
        <taxon>Pterygota</taxon>
        <taxon>Neoptera</taxon>
        <taxon>Endopterygota</taxon>
        <taxon>Hymenoptera</taxon>
        <taxon>Apocrita</taxon>
        <taxon>Aculeata</taxon>
        <taxon>Formicoidea</taxon>
        <taxon>Formicidae</taxon>
        <taxon>Formicinae</taxon>
        <taxon>Lasius</taxon>
        <taxon>Lasius</taxon>
    </lineage>
</organism>
<dbReference type="Gene3D" id="2.60.40.1730">
    <property type="entry name" value="tricorn interacting facor f3 domain"/>
    <property type="match status" value="1"/>
</dbReference>
<dbReference type="PaxDb" id="67767-A0A0J7JVI9"/>
<feature type="chain" id="PRO_5005290009" evidence="1">
    <location>
        <begin position="20"/>
        <end position="132"/>
    </location>
</feature>
<dbReference type="Proteomes" id="UP000036403">
    <property type="component" value="Unassembled WGS sequence"/>
</dbReference>
<dbReference type="EMBL" id="LBMM01030746">
    <property type="protein sequence ID" value="KMQ81871.1"/>
    <property type="molecule type" value="Genomic_DNA"/>
</dbReference>